<dbReference type="PANTHER" id="PTHR43155">
    <property type="entry name" value="CYCLIC DI-GMP PHOSPHODIESTERASE PA4108-RELATED"/>
    <property type="match status" value="1"/>
</dbReference>
<accession>A0A1M6QNN6</accession>
<dbReference type="Gene3D" id="1.10.3210.10">
    <property type="entry name" value="Hypothetical protein af1432"/>
    <property type="match status" value="1"/>
</dbReference>
<reference evidence="2 3" key="1">
    <citation type="submission" date="2016-11" db="EMBL/GenBank/DDBJ databases">
        <authorList>
            <person name="Jaros S."/>
            <person name="Januszkiewicz K."/>
            <person name="Wedrychowicz H."/>
        </authorList>
    </citation>
    <scope>NUCLEOTIDE SEQUENCE [LARGE SCALE GENOMIC DNA]</scope>
    <source>
        <strain evidence="2 3">DSM 3090</strain>
    </source>
</reference>
<dbReference type="PANTHER" id="PTHR43155:SF2">
    <property type="entry name" value="CYCLIC DI-GMP PHOSPHODIESTERASE PA4108"/>
    <property type="match status" value="1"/>
</dbReference>
<name>A0A1M6QNN6_9CLOT</name>
<dbReference type="PROSITE" id="PS51832">
    <property type="entry name" value="HD_GYP"/>
    <property type="match status" value="1"/>
</dbReference>
<dbReference type="CDD" id="cd00077">
    <property type="entry name" value="HDc"/>
    <property type="match status" value="1"/>
</dbReference>
<dbReference type="InterPro" id="IPR037522">
    <property type="entry name" value="HD_GYP_dom"/>
</dbReference>
<evidence type="ECO:0000313" key="3">
    <source>
        <dbReference type="Proteomes" id="UP000183952"/>
    </source>
</evidence>
<evidence type="ECO:0000313" key="2">
    <source>
        <dbReference type="EMBL" id="SHK21871.1"/>
    </source>
</evidence>
<dbReference type="InterPro" id="IPR003607">
    <property type="entry name" value="HD/PDEase_dom"/>
</dbReference>
<dbReference type="OrthoDB" id="9804747at2"/>
<dbReference type="SUPFAM" id="SSF109604">
    <property type="entry name" value="HD-domain/PDEase-like"/>
    <property type="match status" value="1"/>
</dbReference>
<proteinExistence type="predicted"/>
<gene>
    <name evidence="2" type="ORF">SAMN02745248_02076</name>
</gene>
<protein>
    <submittedName>
        <fullName evidence="2">HD-GYP domain, c-di-GMP phosphodiesterase class II (Or its inactivated variant)</fullName>
    </submittedName>
</protein>
<dbReference type="Pfam" id="PF13487">
    <property type="entry name" value="HD_5"/>
    <property type="match status" value="1"/>
</dbReference>
<dbReference type="Proteomes" id="UP000183952">
    <property type="component" value="Unassembled WGS sequence"/>
</dbReference>
<organism evidence="2 3">
    <name type="scientific">Hathewaya proteolytica DSM 3090</name>
    <dbReference type="NCBI Taxonomy" id="1121331"/>
    <lineage>
        <taxon>Bacteria</taxon>
        <taxon>Bacillati</taxon>
        <taxon>Bacillota</taxon>
        <taxon>Clostridia</taxon>
        <taxon>Eubacteriales</taxon>
        <taxon>Clostridiaceae</taxon>
        <taxon>Hathewaya</taxon>
    </lineage>
</organism>
<feature type="domain" description="HD-GYP" evidence="1">
    <location>
        <begin position="110"/>
        <end position="306"/>
    </location>
</feature>
<evidence type="ECO:0000259" key="1">
    <source>
        <dbReference type="PROSITE" id="PS51832"/>
    </source>
</evidence>
<dbReference type="AlphaFoldDB" id="A0A1M6QNN6"/>
<sequence length="356" mass="39769">MKIVLVDSLKGNEKLSYDVTDPNGAILIKAGTVITNQHIKKLQKNGIYAVRISGYEDAVTNYKEKLKDEYMENLKYSTLKSMPAAFQQIVESPKSININQFKNDIFKMVDHILECGSVTTNLFEIKDYDDYTYVHCVDTCIMSIFLGMSAGLGKNEIDDLALAAILHDIGKIKIPNSIINKKGRLTDSEFEIIKTHPSLGEKIVADLPNIPDDVCMAIGQHHERFDGRGYPHGIVGKTIHPYAKIISVCDVFTAVSANRSYRPRFEPFEAYELILSGAGSQFDPKLISRFKDNFAIYPIGSIIRLSNGMSGIVVKQNKGFPDRPVIKIFNMENSTWTGSFDLNLLDNIDVTVVSSE</sequence>
<dbReference type="EMBL" id="FRAD01000017">
    <property type="protein sequence ID" value="SHK21871.1"/>
    <property type="molecule type" value="Genomic_DNA"/>
</dbReference>
<keyword evidence="3" id="KW-1185">Reference proteome</keyword>
<dbReference type="STRING" id="1121331.SAMN02745248_02076"/>
<dbReference type="SMART" id="SM00471">
    <property type="entry name" value="HDc"/>
    <property type="match status" value="1"/>
</dbReference>
<dbReference type="RefSeq" id="WP_072904014.1">
    <property type="nucleotide sequence ID" value="NZ_FRAD01000017.1"/>
</dbReference>